<protein>
    <submittedName>
        <fullName evidence="1">Uncharacterized protein</fullName>
    </submittedName>
</protein>
<proteinExistence type="predicted"/>
<name>A0A380SYV1_9PSED</name>
<keyword evidence="2" id="KW-1185">Reference proteome</keyword>
<dbReference type="Proteomes" id="UP000255177">
    <property type="component" value="Unassembled WGS sequence"/>
</dbReference>
<dbReference type="EMBL" id="UIDD01000007">
    <property type="protein sequence ID" value="SUQ63202.1"/>
    <property type="molecule type" value="Genomic_DNA"/>
</dbReference>
<accession>A0A380SYV1</accession>
<gene>
    <name evidence="1" type="ORF">CCOS864_02652</name>
</gene>
<reference evidence="2" key="1">
    <citation type="submission" date="2018-07" db="EMBL/GenBank/DDBJ databases">
        <authorList>
            <person name="Blom J."/>
        </authorList>
    </citation>
    <scope>NUCLEOTIDE SEQUENCE [LARGE SCALE GENOMIC DNA]</scope>
    <source>
        <strain evidence="2">CCOS 864</strain>
    </source>
</reference>
<evidence type="ECO:0000313" key="1">
    <source>
        <dbReference type="EMBL" id="SUQ63202.1"/>
    </source>
</evidence>
<organism evidence="1 2">
    <name type="scientific">Pseudomonas wadenswilerensis</name>
    <dbReference type="NCBI Taxonomy" id="1785161"/>
    <lineage>
        <taxon>Bacteria</taxon>
        <taxon>Pseudomonadati</taxon>
        <taxon>Pseudomonadota</taxon>
        <taxon>Gammaproteobacteria</taxon>
        <taxon>Pseudomonadales</taxon>
        <taxon>Pseudomonadaceae</taxon>
        <taxon>Pseudomonas</taxon>
    </lineage>
</organism>
<sequence length="461" mass="50517">MQSPVVLEAVGNNLVDTLERATVQIPAYSQMAAQQLVRMIWDGRRANNQHYFHSEDRVIEADEVGGAIDFIVLAEHIAPLNNGTVSVHYRVFDYDSGWHESEYLDLEVGSLELVLPPPLVDESENGRLDPVGLTAATVRVGIYDGMLSGQTVYLECVRTGVGGSHSQHIQVTDIQDLTFAVPVDFITPAVSHNIIFRYWVVEAGVRARHSWFLLLQIRLKTLELQLPSVVQACGGQLDPLLALSGVRIKIRYAHMTTQERITLHWTGTALGSTTLGPLTGDPAGELEFTVPPDVVGANIGPSQREVAVRYGVTRLGAEAQESPLLRLGIQPLAGLPLPEVAGAVGSTLDLDRFVGDSAVSLILWRFARAGQRVWLRCHGTKLNGEPDLIELISAGELNEDEAASGLSRVLARNRLLLLRDNSEFRVEFKVSFDQTPQESNAVTFPLLCLTLRTGLRCTVPE</sequence>
<evidence type="ECO:0000313" key="2">
    <source>
        <dbReference type="Proteomes" id="UP000255177"/>
    </source>
</evidence>
<dbReference type="AlphaFoldDB" id="A0A380SYV1"/>